<evidence type="ECO:0000313" key="2">
    <source>
        <dbReference type="EMBL" id="KAF2455488.1"/>
    </source>
</evidence>
<dbReference type="GO" id="GO:0048270">
    <property type="term" value="F:methionine adenosyltransferase regulator activity"/>
    <property type="evidence" value="ECO:0007669"/>
    <property type="project" value="TreeGrafter"/>
</dbReference>
<dbReference type="SUPFAM" id="SSF51735">
    <property type="entry name" value="NAD(P)-binding Rossmann-fold domains"/>
    <property type="match status" value="1"/>
</dbReference>
<keyword evidence="3" id="KW-1185">Reference proteome</keyword>
<dbReference type="EMBL" id="MU001686">
    <property type="protein sequence ID" value="KAF2455488.1"/>
    <property type="molecule type" value="Genomic_DNA"/>
</dbReference>
<accession>A0A6A6NV90</accession>
<dbReference type="InterPro" id="IPR036291">
    <property type="entry name" value="NAD(P)-bd_dom_sf"/>
</dbReference>
<dbReference type="GO" id="GO:0006556">
    <property type="term" value="P:S-adenosylmethionine biosynthetic process"/>
    <property type="evidence" value="ECO:0007669"/>
    <property type="project" value="UniProtKB-UniPathway"/>
</dbReference>
<dbReference type="FunFam" id="3.40.50.720:FF:000357">
    <property type="entry name" value="Methionine adenosyltransferase 2 subunit beta"/>
    <property type="match status" value="1"/>
</dbReference>
<gene>
    <name evidence="2" type="ORF">BDY21DRAFT_289320</name>
</gene>
<organism evidence="2 3">
    <name type="scientific">Lineolata rhizophorae</name>
    <dbReference type="NCBI Taxonomy" id="578093"/>
    <lineage>
        <taxon>Eukaryota</taxon>
        <taxon>Fungi</taxon>
        <taxon>Dikarya</taxon>
        <taxon>Ascomycota</taxon>
        <taxon>Pezizomycotina</taxon>
        <taxon>Dothideomycetes</taxon>
        <taxon>Dothideomycetes incertae sedis</taxon>
        <taxon>Lineolatales</taxon>
        <taxon>Lineolataceae</taxon>
        <taxon>Lineolata</taxon>
    </lineage>
</organism>
<name>A0A6A6NV90_9PEZI</name>
<dbReference type="CDD" id="cd05254">
    <property type="entry name" value="dTDP_HR_like_SDR_e"/>
    <property type="match status" value="1"/>
</dbReference>
<dbReference type="PANTHER" id="PTHR10491:SF4">
    <property type="entry name" value="METHIONINE ADENOSYLTRANSFERASE 2 SUBUNIT BETA"/>
    <property type="match status" value="1"/>
</dbReference>
<dbReference type="InterPro" id="IPR005913">
    <property type="entry name" value="dTDP_dehydrorham_reduct"/>
</dbReference>
<sequence>TGLLGREVVAAFQRAGWKTVATGLSRAKPPAIVRLDLLRKEDIERVLADVKPDVVVHCAANRSPDSCAADPAAATALNTTSAAHLAALTSSQPAFLLHISTDYVFSGRRGEAPYGATAAPSPPNAYGRTKAAAEAAVLQAAAPGTAAVLRVPVLYGRTDEGGRGESAVGALVDAVWRAQDGVRTGAGRVRVDHYAQRYPTCTEDVARVCVDVCDMYRSALRGGDGRAGARKESADELPRILHFSAEDRMTKFEMCVVFADILGLPTDGLEAYVPSEEELRNDKVVRPYDCHLDTAVLRELGIGLQTVDFVAWWRRELRAFRR</sequence>
<dbReference type="AlphaFoldDB" id="A0A6A6NV90"/>
<evidence type="ECO:0000313" key="3">
    <source>
        <dbReference type="Proteomes" id="UP000799766"/>
    </source>
</evidence>
<evidence type="ECO:0000259" key="1">
    <source>
        <dbReference type="Pfam" id="PF04321"/>
    </source>
</evidence>
<dbReference type="Proteomes" id="UP000799766">
    <property type="component" value="Unassembled WGS sequence"/>
</dbReference>
<dbReference type="Pfam" id="PF04321">
    <property type="entry name" value="RmlD_sub_bind"/>
    <property type="match status" value="1"/>
</dbReference>
<feature type="non-terminal residue" evidence="2">
    <location>
        <position position="1"/>
    </location>
</feature>
<dbReference type="PANTHER" id="PTHR10491">
    <property type="entry name" value="DTDP-4-DEHYDRORHAMNOSE REDUCTASE"/>
    <property type="match status" value="1"/>
</dbReference>
<protein>
    <recommendedName>
        <fullName evidence="1">RmlD-like substrate binding domain-containing protein</fullName>
    </recommendedName>
</protein>
<dbReference type="InterPro" id="IPR029903">
    <property type="entry name" value="RmlD-like-bd"/>
</dbReference>
<dbReference type="UniPathway" id="UPA00315">
    <property type="reaction ID" value="UER00080"/>
</dbReference>
<reference evidence="2" key="1">
    <citation type="journal article" date="2020" name="Stud. Mycol.">
        <title>101 Dothideomycetes genomes: a test case for predicting lifestyles and emergence of pathogens.</title>
        <authorList>
            <person name="Haridas S."/>
            <person name="Albert R."/>
            <person name="Binder M."/>
            <person name="Bloem J."/>
            <person name="Labutti K."/>
            <person name="Salamov A."/>
            <person name="Andreopoulos B."/>
            <person name="Baker S."/>
            <person name="Barry K."/>
            <person name="Bills G."/>
            <person name="Bluhm B."/>
            <person name="Cannon C."/>
            <person name="Castanera R."/>
            <person name="Culley D."/>
            <person name="Daum C."/>
            <person name="Ezra D."/>
            <person name="Gonzalez J."/>
            <person name="Henrissat B."/>
            <person name="Kuo A."/>
            <person name="Liang C."/>
            <person name="Lipzen A."/>
            <person name="Lutzoni F."/>
            <person name="Magnuson J."/>
            <person name="Mondo S."/>
            <person name="Nolan M."/>
            <person name="Ohm R."/>
            <person name="Pangilinan J."/>
            <person name="Park H.-J."/>
            <person name="Ramirez L."/>
            <person name="Alfaro M."/>
            <person name="Sun H."/>
            <person name="Tritt A."/>
            <person name="Yoshinaga Y."/>
            <person name="Zwiers L.-H."/>
            <person name="Turgeon B."/>
            <person name="Goodwin S."/>
            <person name="Spatafora J."/>
            <person name="Crous P."/>
            <person name="Grigoriev I."/>
        </authorList>
    </citation>
    <scope>NUCLEOTIDE SEQUENCE</scope>
    <source>
        <strain evidence="2">ATCC 16933</strain>
    </source>
</reference>
<dbReference type="GO" id="GO:0048269">
    <property type="term" value="C:methionine adenosyltransferase complex"/>
    <property type="evidence" value="ECO:0007669"/>
    <property type="project" value="TreeGrafter"/>
</dbReference>
<proteinExistence type="predicted"/>
<dbReference type="Gene3D" id="3.40.50.720">
    <property type="entry name" value="NAD(P)-binding Rossmann-like Domain"/>
    <property type="match status" value="1"/>
</dbReference>
<dbReference type="OrthoDB" id="6235964at2759"/>
<feature type="domain" description="RmlD-like substrate binding" evidence="1">
    <location>
        <begin position="1"/>
        <end position="301"/>
    </location>
</feature>